<organism evidence="5 6">
    <name type="scientific">Clostridium homopropionicum DSM 5847</name>
    <dbReference type="NCBI Taxonomy" id="1121318"/>
    <lineage>
        <taxon>Bacteria</taxon>
        <taxon>Bacillati</taxon>
        <taxon>Bacillota</taxon>
        <taxon>Clostridia</taxon>
        <taxon>Eubacteriales</taxon>
        <taxon>Clostridiaceae</taxon>
        <taxon>Clostridium</taxon>
    </lineage>
</organism>
<comment type="caution">
    <text evidence="5">The sequence shown here is derived from an EMBL/GenBank/DDBJ whole genome shotgun (WGS) entry which is preliminary data.</text>
</comment>
<evidence type="ECO:0000313" key="6">
    <source>
        <dbReference type="Proteomes" id="UP000037043"/>
    </source>
</evidence>
<name>A0A0L6Z7T7_9CLOT</name>
<keyword evidence="1 5" id="KW-0378">Hydrolase</keyword>
<feature type="binding site" evidence="3">
    <location>
        <position position="17"/>
    </location>
    <ligand>
        <name>substrate</name>
    </ligand>
</feature>
<dbReference type="PANTHER" id="PTHR43798:SF31">
    <property type="entry name" value="AB HYDROLASE SUPERFAMILY PROTEIN YCLE"/>
    <property type="match status" value="1"/>
</dbReference>
<dbReference type="PIRSF" id="PIRSF017388">
    <property type="entry name" value="Esterase_lipase"/>
    <property type="match status" value="1"/>
</dbReference>
<dbReference type="InterPro" id="IPR000073">
    <property type="entry name" value="AB_hydrolase_1"/>
</dbReference>
<evidence type="ECO:0000256" key="2">
    <source>
        <dbReference type="PIRSR" id="PIRSR017388-1"/>
    </source>
</evidence>
<reference evidence="6" key="1">
    <citation type="submission" date="2015-08" db="EMBL/GenBank/DDBJ databases">
        <title>Genome sequence of the strict anaerobe Clostridium homopropionicum LuHBu1 (DSM 5847T).</title>
        <authorList>
            <person name="Poehlein A."/>
            <person name="Beck M."/>
            <person name="Schiel-Bengelsdorf B."/>
            <person name="Bengelsdorf F.R."/>
            <person name="Daniel R."/>
            <person name="Duerre P."/>
        </authorList>
    </citation>
    <scope>NUCLEOTIDE SEQUENCE [LARGE SCALE GENOMIC DNA]</scope>
    <source>
        <strain evidence="6">DSM 5847</strain>
    </source>
</reference>
<feature type="active site" description="Nucleophile" evidence="2">
    <location>
        <position position="85"/>
    </location>
</feature>
<proteinExistence type="predicted"/>
<gene>
    <name evidence="5" type="ORF">CLHOM_27970</name>
</gene>
<evidence type="ECO:0000256" key="3">
    <source>
        <dbReference type="PIRSR" id="PIRSR017388-2"/>
    </source>
</evidence>
<dbReference type="STRING" id="36844.SAMN04488501_12245"/>
<dbReference type="Proteomes" id="UP000037043">
    <property type="component" value="Unassembled WGS sequence"/>
</dbReference>
<dbReference type="GO" id="GO:0016020">
    <property type="term" value="C:membrane"/>
    <property type="evidence" value="ECO:0007669"/>
    <property type="project" value="TreeGrafter"/>
</dbReference>
<feature type="active site" description="Charge relay system" evidence="2">
    <location>
        <position position="208"/>
    </location>
</feature>
<dbReference type="Gene3D" id="3.40.50.1820">
    <property type="entry name" value="alpha/beta hydrolase"/>
    <property type="match status" value="1"/>
</dbReference>
<dbReference type="AlphaFoldDB" id="A0A0L6Z7T7"/>
<dbReference type="Pfam" id="PF00561">
    <property type="entry name" value="Abhydrolase_1"/>
    <property type="match status" value="1"/>
</dbReference>
<dbReference type="InterPro" id="IPR050266">
    <property type="entry name" value="AB_hydrolase_sf"/>
</dbReference>
<dbReference type="InterPro" id="IPR012354">
    <property type="entry name" value="Esterase_lipase"/>
</dbReference>
<dbReference type="GO" id="GO:0047372">
    <property type="term" value="F:monoacylglycerol lipase activity"/>
    <property type="evidence" value="ECO:0007669"/>
    <property type="project" value="UniProtKB-EC"/>
</dbReference>
<feature type="active site" description="Charge relay system" evidence="2">
    <location>
        <position position="178"/>
    </location>
</feature>
<dbReference type="SUPFAM" id="SSF53474">
    <property type="entry name" value="alpha/beta-Hydrolases"/>
    <property type="match status" value="1"/>
</dbReference>
<feature type="domain" description="AB hydrolase-1" evidence="4">
    <location>
        <begin position="12"/>
        <end position="108"/>
    </location>
</feature>
<dbReference type="PANTHER" id="PTHR43798">
    <property type="entry name" value="MONOACYLGLYCEROL LIPASE"/>
    <property type="match status" value="1"/>
</dbReference>
<dbReference type="InterPro" id="IPR029058">
    <property type="entry name" value="AB_hydrolase_fold"/>
</dbReference>
<accession>A0A0L6Z7T7</accession>
<protein>
    <submittedName>
        <fullName evidence="5">Thermostable monoacylglycerol lipase</fullName>
        <ecNumber evidence="5">3.1.1.23</ecNumber>
    </submittedName>
</protein>
<dbReference type="EMBL" id="LHUR01000032">
    <property type="protein sequence ID" value="KOA18858.1"/>
    <property type="molecule type" value="Genomic_DNA"/>
</dbReference>
<sequence length="230" mass="26194">MNLNENKKVKCLIIHGFGGGVHEIKPLAEYLTSLGYETVCPVLKGHSSTKKDMKKATYSEWIDSAEQELLILKENGDEVIIIGFSMGGLIAFNLACKHNIKAIVTINTPIYYWNIYRVFLNLLDDLKNKKCKHIRRYLNAKSNSPFSSMIQFLLLLNKTKPKLEKISCPILTIQAEDDDTVRIKSVDYIHKHISSSKKTTRYFHEGGHLILLSDTTEQVMSCIEDFLKGQ</sequence>
<evidence type="ECO:0000313" key="5">
    <source>
        <dbReference type="EMBL" id="KOA18858.1"/>
    </source>
</evidence>
<keyword evidence="6" id="KW-1185">Reference proteome</keyword>
<evidence type="ECO:0000256" key="1">
    <source>
        <dbReference type="ARBA" id="ARBA00022801"/>
    </source>
</evidence>
<feature type="binding site" evidence="3">
    <location>
        <position position="86"/>
    </location>
    <ligand>
        <name>substrate</name>
    </ligand>
</feature>
<evidence type="ECO:0000259" key="4">
    <source>
        <dbReference type="Pfam" id="PF00561"/>
    </source>
</evidence>
<dbReference type="EC" id="3.1.1.23" evidence="5"/>
<dbReference type="RefSeq" id="WP_052222279.1">
    <property type="nucleotide sequence ID" value="NZ_LHUR01000032.1"/>
</dbReference>
<dbReference type="PATRIC" id="fig|1121318.3.peg.2809"/>